<dbReference type="OrthoDB" id="3362246at2759"/>
<evidence type="ECO:0000256" key="2">
    <source>
        <dbReference type="SAM" id="SignalP"/>
    </source>
</evidence>
<organism evidence="3 4">
    <name type="scientific">Agaricus bisporus var. burnettii (strain JB137-S8 / ATCC MYA-4627 / FGSC 10392)</name>
    <name type="common">White button mushroom</name>
    <dbReference type="NCBI Taxonomy" id="597362"/>
    <lineage>
        <taxon>Eukaryota</taxon>
        <taxon>Fungi</taxon>
        <taxon>Dikarya</taxon>
        <taxon>Basidiomycota</taxon>
        <taxon>Agaricomycotina</taxon>
        <taxon>Agaricomycetes</taxon>
        <taxon>Agaricomycetidae</taxon>
        <taxon>Agaricales</taxon>
        <taxon>Agaricineae</taxon>
        <taxon>Agaricaceae</taxon>
        <taxon>Agaricus</taxon>
    </lineage>
</organism>
<feature type="compositionally biased region" description="Polar residues" evidence="1">
    <location>
        <begin position="104"/>
        <end position="113"/>
    </location>
</feature>
<protein>
    <submittedName>
        <fullName evidence="3">Uncharacterized protein</fullName>
    </submittedName>
</protein>
<name>K5X709_AGABU</name>
<keyword evidence="4" id="KW-1185">Reference proteome</keyword>
<dbReference type="PANTHER" id="PTHR37487:SF2">
    <property type="entry name" value="EXPRESSED PROTEIN"/>
    <property type="match status" value="1"/>
</dbReference>
<sequence length="201" mass="19055">MKAALFSLVFAASAFAQSFTINTPANVAQCQPLQITWSGGNPPYFLTVNPGSQPNGPPLVNLGEQNGTSFSWTQVNVQANTQIGFSLRDSSGAIAQTAAVTVNDSGDSSCLGQTPSGSGGTAAPPPATTPTGGAGGGSTAGATTSGGASSGGSSTSRTSAGSGTTTGSGASTTTSPNGASANVVQVGAAGIIGAAIAALLA</sequence>
<feature type="chain" id="PRO_5003890132" evidence="2">
    <location>
        <begin position="17"/>
        <end position="201"/>
    </location>
</feature>
<feature type="region of interest" description="Disordered" evidence="1">
    <location>
        <begin position="104"/>
        <end position="178"/>
    </location>
</feature>
<dbReference type="RefSeq" id="XP_007330562.1">
    <property type="nucleotide sequence ID" value="XM_007330500.1"/>
</dbReference>
<feature type="signal peptide" evidence="2">
    <location>
        <begin position="1"/>
        <end position="16"/>
    </location>
</feature>
<dbReference type="STRING" id="597362.K5X709"/>
<dbReference type="OMA" id="NVAQCQP"/>
<evidence type="ECO:0000313" key="4">
    <source>
        <dbReference type="Proteomes" id="UP000008493"/>
    </source>
</evidence>
<feature type="compositionally biased region" description="Low complexity" evidence="1">
    <location>
        <begin position="140"/>
        <end position="178"/>
    </location>
</feature>
<proteinExistence type="predicted"/>
<accession>K5X709</accession>
<dbReference type="eggNOG" id="ENOG502S9QR">
    <property type="taxonomic scope" value="Eukaryota"/>
</dbReference>
<keyword evidence="2" id="KW-0732">Signal</keyword>
<dbReference type="AlphaFoldDB" id="K5X709"/>
<dbReference type="EMBL" id="JH971391">
    <property type="protein sequence ID" value="EKM78752.1"/>
    <property type="molecule type" value="Genomic_DNA"/>
</dbReference>
<dbReference type="InParanoid" id="K5X709"/>
<gene>
    <name evidence="3" type="ORF">AGABI1DRAFT_85658</name>
</gene>
<dbReference type="PANTHER" id="PTHR37487">
    <property type="entry name" value="CHROMOSOME 1, WHOLE GENOME SHOTGUN SEQUENCE"/>
    <property type="match status" value="1"/>
</dbReference>
<reference evidence="4" key="1">
    <citation type="journal article" date="2012" name="Proc. Natl. Acad. Sci. U.S.A.">
        <title>Genome sequence of the button mushroom Agaricus bisporus reveals mechanisms governing adaptation to a humic-rich ecological niche.</title>
        <authorList>
            <person name="Morin E."/>
            <person name="Kohler A."/>
            <person name="Baker A.R."/>
            <person name="Foulongne-Oriol M."/>
            <person name="Lombard V."/>
            <person name="Nagy L.G."/>
            <person name="Ohm R.A."/>
            <person name="Patyshakuliyeva A."/>
            <person name="Brun A."/>
            <person name="Aerts A.L."/>
            <person name="Bailey A.M."/>
            <person name="Billette C."/>
            <person name="Coutinho P.M."/>
            <person name="Deakin G."/>
            <person name="Doddapaneni H."/>
            <person name="Floudas D."/>
            <person name="Grimwood J."/>
            <person name="Hilden K."/>
            <person name="Kuees U."/>
            <person name="LaButti K.M."/>
            <person name="Lapidus A."/>
            <person name="Lindquist E.A."/>
            <person name="Lucas S.M."/>
            <person name="Murat C."/>
            <person name="Riley R.W."/>
            <person name="Salamov A.A."/>
            <person name="Schmutz J."/>
            <person name="Subramanian V."/>
            <person name="Woesten H.A.B."/>
            <person name="Xu J."/>
            <person name="Eastwood D.C."/>
            <person name="Foster G.D."/>
            <person name="Sonnenberg A.S."/>
            <person name="Cullen D."/>
            <person name="de Vries R.P."/>
            <person name="Lundell T."/>
            <person name="Hibbett D.S."/>
            <person name="Henrissat B."/>
            <person name="Burton K.S."/>
            <person name="Kerrigan R.W."/>
            <person name="Challen M.P."/>
            <person name="Grigoriev I.V."/>
            <person name="Martin F."/>
        </authorList>
    </citation>
    <scope>NUCLEOTIDE SEQUENCE [LARGE SCALE GENOMIC DNA]</scope>
    <source>
        <strain evidence="4">JB137-S8 / ATCC MYA-4627 / FGSC 10392</strain>
    </source>
</reference>
<dbReference type="GeneID" id="18832066"/>
<evidence type="ECO:0000313" key="3">
    <source>
        <dbReference type="EMBL" id="EKM78752.1"/>
    </source>
</evidence>
<dbReference type="HOGENOM" id="CLU_063099_1_1_1"/>
<dbReference type="Proteomes" id="UP000008493">
    <property type="component" value="Unassembled WGS sequence"/>
</dbReference>
<evidence type="ECO:0000256" key="1">
    <source>
        <dbReference type="SAM" id="MobiDB-lite"/>
    </source>
</evidence>
<dbReference type="KEGG" id="abp:AGABI1DRAFT85658"/>